<reference evidence="2 3" key="1">
    <citation type="submission" date="2020-03" db="EMBL/GenBank/DDBJ databases">
        <title>Leucobacter sp. nov., isolated from beetles.</title>
        <authorList>
            <person name="Hyun D.-W."/>
            <person name="Bae J.-W."/>
        </authorList>
    </citation>
    <scope>NUCLEOTIDE SEQUENCE [LARGE SCALE GENOMIC DNA]</scope>
    <source>
        <strain evidence="2 3">HDW9A</strain>
    </source>
</reference>
<evidence type="ECO:0000313" key="3">
    <source>
        <dbReference type="Proteomes" id="UP000503441"/>
    </source>
</evidence>
<keyword evidence="1" id="KW-1133">Transmembrane helix</keyword>
<dbReference type="RefSeq" id="WP_166331300.1">
    <property type="nucleotide sequence ID" value="NZ_CP049933.1"/>
</dbReference>
<dbReference type="EMBL" id="CP049933">
    <property type="protein sequence ID" value="QIM19082.1"/>
    <property type="molecule type" value="Genomic_DNA"/>
</dbReference>
<keyword evidence="1" id="KW-0472">Membrane</keyword>
<protein>
    <recommendedName>
        <fullName evidence="4">MftR C-terminal domain-containing protein</fullName>
    </recommendedName>
</protein>
<accession>A0ABX6JXY0</accession>
<keyword evidence="3" id="KW-1185">Reference proteome</keyword>
<gene>
    <name evidence="2" type="ORF">G7066_11840</name>
</gene>
<feature type="transmembrane region" description="Helical" evidence="1">
    <location>
        <begin position="12"/>
        <end position="33"/>
    </location>
</feature>
<evidence type="ECO:0000256" key="1">
    <source>
        <dbReference type="SAM" id="Phobius"/>
    </source>
</evidence>
<dbReference type="Proteomes" id="UP000503441">
    <property type="component" value="Chromosome"/>
</dbReference>
<evidence type="ECO:0000313" key="2">
    <source>
        <dbReference type="EMBL" id="QIM19082.1"/>
    </source>
</evidence>
<keyword evidence="1" id="KW-0812">Transmembrane</keyword>
<evidence type="ECO:0008006" key="4">
    <source>
        <dbReference type="Google" id="ProtNLM"/>
    </source>
</evidence>
<sequence>MANRLERDGADAARARIVAAGYAAALLGAVWRWSSLGAGRHDLARKVESALRVAREVLV</sequence>
<name>A0ABX6JXY0_9MICO</name>
<proteinExistence type="predicted"/>
<organism evidence="2 3">
    <name type="scientific">Leucobacter coleopterorum</name>
    <dbReference type="NCBI Taxonomy" id="2714933"/>
    <lineage>
        <taxon>Bacteria</taxon>
        <taxon>Bacillati</taxon>
        <taxon>Actinomycetota</taxon>
        <taxon>Actinomycetes</taxon>
        <taxon>Micrococcales</taxon>
        <taxon>Microbacteriaceae</taxon>
        <taxon>Leucobacter</taxon>
    </lineage>
</organism>